<accession>A0A1H7J0T2</accession>
<dbReference type="OrthoDB" id="799327at2"/>
<dbReference type="RefSeq" id="WP_139202200.1">
    <property type="nucleotide sequence ID" value="NZ_FOAF01000001.1"/>
</dbReference>
<sequence length="72" mass="8281">MYYLVCYQLEMAVAINDDVDLRNLNSASSPHLKKFLREVGTLPITKIDKNYPSYSAIMDNYHIIGEKNSLLQ</sequence>
<name>A0A1H7J0T2_OLID1</name>
<reference evidence="2" key="1">
    <citation type="submission" date="2016-10" db="EMBL/GenBank/DDBJ databases">
        <authorList>
            <person name="Varghese N."/>
            <person name="Submissions S."/>
        </authorList>
    </citation>
    <scope>NUCLEOTIDE SEQUENCE [LARGE SCALE GENOMIC DNA]</scope>
    <source>
        <strain evidence="2">DSM 18733</strain>
    </source>
</reference>
<keyword evidence="2" id="KW-1185">Reference proteome</keyword>
<organism evidence="1 2">
    <name type="scientific">Olivibacter domesticus</name>
    <name type="common">Pseudosphingobacterium domesticum</name>
    <dbReference type="NCBI Taxonomy" id="407022"/>
    <lineage>
        <taxon>Bacteria</taxon>
        <taxon>Pseudomonadati</taxon>
        <taxon>Bacteroidota</taxon>
        <taxon>Sphingobacteriia</taxon>
        <taxon>Sphingobacteriales</taxon>
        <taxon>Sphingobacteriaceae</taxon>
        <taxon>Olivibacter</taxon>
    </lineage>
</organism>
<evidence type="ECO:0000313" key="1">
    <source>
        <dbReference type="EMBL" id="SEK68278.1"/>
    </source>
</evidence>
<dbReference type="AlphaFoldDB" id="A0A1H7J0T2"/>
<gene>
    <name evidence="1" type="ORF">SAMN05661044_00886</name>
</gene>
<dbReference type="STRING" id="407022.SAMN05661044_00886"/>
<evidence type="ECO:0000313" key="2">
    <source>
        <dbReference type="Proteomes" id="UP000199421"/>
    </source>
</evidence>
<dbReference type="EMBL" id="FOAF01000001">
    <property type="protein sequence ID" value="SEK68278.1"/>
    <property type="molecule type" value="Genomic_DNA"/>
</dbReference>
<protein>
    <submittedName>
        <fullName evidence="1">Uncharacterized protein</fullName>
    </submittedName>
</protein>
<proteinExistence type="predicted"/>
<dbReference type="Proteomes" id="UP000199421">
    <property type="component" value="Unassembled WGS sequence"/>
</dbReference>